<evidence type="ECO:0000256" key="3">
    <source>
        <dbReference type="ARBA" id="ARBA00022692"/>
    </source>
</evidence>
<feature type="transmembrane region" description="Helical" evidence="6">
    <location>
        <begin position="67"/>
        <end position="93"/>
    </location>
</feature>
<keyword evidence="8" id="KW-0808">Transferase</keyword>
<dbReference type="InterPro" id="IPR016181">
    <property type="entry name" value="Acyl_CoA_acyltransferase"/>
</dbReference>
<dbReference type="GO" id="GO:0055091">
    <property type="term" value="P:phospholipid homeostasis"/>
    <property type="evidence" value="ECO:0007669"/>
    <property type="project" value="TreeGrafter"/>
</dbReference>
<feature type="transmembrane region" description="Helical" evidence="6">
    <location>
        <begin position="449"/>
        <end position="467"/>
    </location>
</feature>
<feature type="transmembrane region" description="Helical" evidence="6">
    <location>
        <begin position="314"/>
        <end position="334"/>
    </location>
</feature>
<dbReference type="InterPro" id="IPR024320">
    <property type="entry name" value="LPG_synthase_C"/>
</dbReference>
<dbReference type="Pfam" id="PF09924">
    <property type="entry name" value="LPG_synthase_C"/>
    <property type="match status" value="1"/>
</dbReference>
<feature type="transmembrane region" description="Helical" evidence="6">
    <location>
        <begin position="394"/>
        <end position="413"/>
    </location>
</feature>
<feature type="transmembrane region" description="Helical" evidence="6">
    <location>
        <begin position="522"/>
        <end position="542"/>
    </location>
</feature>
<reference evidence="8 9" key="1">
    <citation type="submission" date="2018-06" db="EMBL/GenBank/DDBJ databases">
        <title>Genomic Encyclopedia of Type Strains, Phase IV (KMG-IV): sequencing the most valuable type-strain genomes for metagenomic binning, comparative biology and taxonomic classification.</title>
        <authorList>
            <person name="Goeker M."/>
        </authorList>
    </citation>
    <scope>NUCLEOTIDE SEQUENCE [LARGE SCALE GENOMIC DNA]</scope>
    <source>
        <strain evidence="8 9">DSM 25619</strain>
    </source>
</reference>
<evidence type="ECO:0000313" key="8">
    <source>
        <dbReference type="EMBL" id="RBO95531.1"/>
    </source>
</evidence>
<feature type="transmembrane region" description="Helical" evidence="6">
    <location>
        <begin position="355"/>
        <end position="374"/>
    </location>
</feature>
<dbReference type="GO" id="GO:0005886">
    <property type="term" value="C:plasma membrane"/>
    <property type="evidence" value="ECO:0007669"/>
    <property type="project" value="UniProtKB-SubCell"/>
</dbReference>
<dbReference type="SUPFAM" id="SSF55729">
    <property type="entry name" value="Acyl-CoA N-acyltransferases (Nat)"/>
    <property type="match status" value="1"/>
</dbReference>
<dbReference type="InterPro" id="IPR051211">
    <property type="entry name" value="PG_lysyltransferase"/>
</dbReference>
<dbReference type="PANTHER" id="PTHR34697:SF2">
    <property type="entry name" value="PHOSPHATIDYLGLYCEROL LYSYLTRANSFERASE"/>
    <property type="match status" value="1"/>
</dbReference>
<dbReference type="AlphaFoldDB" id="A0A366DZJ6"/>
<evidence type="ECO:0000256" key="4">
    <source>
        <dbReference type="ARBA" id="ARBA00022989"/>
    </source>
</evidence>
<name>A0A366DZJ6_9HYPH</name>
<evidence type="ECO:0000313" key="9">
    <source>
        <dbReference type="Proteomes" id="UP000252893"/>
    </source>
</evidence>
<sequence length="881" mass="97124">MTIPDHETQINPINSQQYSDMPQTSVQRYGWLKRFQHLLLPLAGFIIVLLAIYVLETMLQNTSRSQTMAAFHAISWQTIGLAIFFTMLSYAAVALYDVVAVETIAPNQIPKRLAAVAGAAGYAISNALGFSLLTGGALRYRIYAAEGISLADIGKIVGTSWFAIWFALIIMLSAAMLIDPQDVPWLSSVDRRIDILVGLVVLGAIGWLIYWLSHSERHIRIGSFSLRLPDSKGAMLQIFAGLVDVAAAAATLYVLMPDSAVPSFAVFAIVYVVAVVLGIASHAPGGIGAFEATIIAGLGLGGNPQAIAGLLAYRVIYTVLPLVTAAAGLLFWEIMRRRHMLGKQARIAKRLVEPLIPTLTASIIFLGGIILLVSGATPDKRYRVELLSDIVPEFLVEMSHLAASLVGVTLLVVARGLAKRLERAWLAAMILLLSGAVFSLAKGLDWEEAVILCLFAVLLSGFRGSFYRRPISGNFELNWNWLLTVGTTLLVSTWLGLFVYRHVEYSGDLWWDFAWNGNAPRFLRATVLVFVAVAAFGLHILINNHSQRKRHIDYSIPAAVPPLVAAWPHTDAALAMVGDKQFLVAPDDSAFIMYAQSGGSLITLGEPIGHPATAKELAWSFHALADKLALRTVFYGVGPQSLPLFLDMGLVALKLGEVARVELTDFSLEGPSRQPFRYADRKVTKDGLVFEIIPAIDVPPLLPRLREISDAWLDFKSGSEKGFSLGYFDEDYLRRFDLAVLRKDGEIVAFANLWRGGDNYEITVDLMRYMPNVHKLLMDALFAKLLMYSKEQGYKWFNLGAAPLSGLSGSRLASRWNRFGSFIYRRGADLYHFDGLKAFKEKFDPVWTPHYMVCPGGFETPRALLDVTRLINGSPLEFIRK</sequence>
<keyword evidence="5 6" id="KW-0472">Membrane</keyword>
<feature type="transmembrane region" description="Helical" evidence="6">
    <location>
        <begin position="234"/>
        <end position="255"/>
    </location>
</feature>
<comment type="subcellular location">
    <subcellularLocation>
        <location evidence="1">Cell membrane</location>
        <topology evidence="1">Multi-pass membrane protein</topology>
    </subcellularLocation>
</comment>
<dbReference type="GO" id="GO:0016755">
    <property type="term" value="F:aminoacyltransferase activity"/>
    <property type="evidence" value="ECO:0007669"/>
    <property type="project" value="TreeGrafter"/>
</dbReference>
<evidence type="ECO:0000256" key="6">
    <source>
        <dbReference type="SAM" id="Phobius"/>
    </source>
</evidence>
<feature type="transmembrane region" description="Helical" evidence="6">
    <location>
        <begin position="113"/>
        <end position="135"/>
    </location>
</feature>
<keyword evidence="3 6" id="KW-0812">Transmembrane</keyword>
<keyword evidence="2" id="KW-1003">Cell membrane</keyword>
<keyword evidence="4 6" id="KW-1133">Transmembrane helix</keyword>
<organism evidence="8 9">
    <name type="scientific">Pseudochrobactrum asaccharolyticum</name>
    <dbReference type="NCBI Taxonomy" id="354351"/>
    <lineage>
        <taxon>Bacteria</taxon>
        <taxon>Pseudomonadati</taxon>
        <taxon>Pseudomonadota</taxon>
        <taxon>Alphaproteobacteria</taxon>
        <taxon>Hyphomicrobiales</taxon>
        <taxon>Brucellaceae</taxon>
        <taxon>Pseudochrobactrum</taxon>
    </lineage>
</organism>
<dbReference type="Proteomes" id="UP000252893">
    <property type="component" value="Unassembled WGS sequence"/>
</dbReference>
<feature type="transmembrane region" description="Helical" evidence="6">
    <location>
        <begin position="425"/>
        <end position="443"/>
    </location>
</feature>
<evidence type="ECO:0000256" key="2">
    <source>
        <dbReference type="ARBA" id="ARBA00022475"/>
    </source>
</evidence>
<evidence type="ECO:0000259" key="7">
    <source>
        <dbReference type="Pfam" id="PF09924"/>
    </source>
</evidence>
<feature type="transmembrane region" description="Helical" evidence="6">
    <location>
        <begin position="287"/>
        <end position="308"/>
    </location>
</feature>
<feature type="domain" description="Phosphatidylglycerol lysyltransferase C-terminal" evidence="7">
    <location>
        <begin position="569"/>
        <end position="853"/>
    </location>
</feature>
<feature type="transmembrane region" description="Helical" evidence="6">
    <location>
        <begin position="38"/>
        <end position="55"/>
    </location>
</feature>
<evidence type="ECO:0000256" key="5">
    <source>
        <dbReference type="ARBA" id="ARBA00023136"/>
    </source>
</evidence>
<feature type="transmembrane region" description="Helical" evidence="6">
    <location>
        <begin position="479"/>
        <end position="502"/>
    </location>
</feature>
<feature type="transmembrane region" description="Helical" evidence="6">
    <location>
        <begin position="193"/>
        <end position="213"/>
    </location>
</feature>
<dbReference type="NCBIfam" id="NF033480">
    <property type="entry name" value="bifunc_MprF"/>
    <property type="match status" value="1"/>
</dbReference>
<dbReference type="PANTHER" id="PTHR34697">
    <property type="entry name" value="PHOSPHATIDYLGLYCEROL LYSYLTRANSFERASE"/>
    <property type="match status" value="1"/>
</dbReference>
<dbReference type="EMBL" id="QNRH01000003">
    <property type="protein sequence ID" value="RBO95531.1"/>
    <property type="molecule type" value="Genomic_DNA"/>
</dbReference>
<keyword evidence="9" id="KW-1185">Reference proteome</keyword>
<evidence type="ECO:0000256" key="1">
    <source>
        <dbReference type="ARBA" id="ARBA00004651"/>
    </source>
</evidence>
<accession>A0A366DZJ6</accession>
<gene>
    <name evidence="8" type="ORF">DFR47_10394</name>
</gene>
<feature type="transmembrane region" description="Helical" evidence="6">
    <location>
        <begin position="261"/>
        <end position="280"/>
    </location>
</feature>
<feature type="transmembrane region" description="Helical" evidence="6">
    <location>
        <begin position="156"/>
        <end position="178"/>
    </location>
</feature>
<protein>
    <submittedName>
        <fullName evidence="8">Phosphatidylglycerol lysyltransferase</fullName>
    </submittedName>
</protein>
<dbReference type="OrthoDB" id="145485at2"/>
<comment type="caution">
    <text evidence="8">The sequence shown here is derived from an EMBL/GenBank/DDBJ whole genome shotgun (WGS) entry which is preliminary data.</text>
</comment>
<proteinExistence type="predicted"/>